<name>A0ABV6JBK3_9BACL</name>
<dbReference type="InterPro" id="IPR052169">
    <property type="entry name" value="CW_Biosynth-Accessory"/>
</dbReference>
<feature type="domain" description="Capsule synthesis protein CapA" evidence="4">
    <location>
        <begin position="162"/>
        <end position="402"/>
    </location>
</feature>
<dbReference type="RefSeq" id="WP_204822642.1">
    <property type="nucleotide sequence ID" value="NZ_JANHOF010000002.1"/>
</dbReference>
<evidence type="ECO:0000256" key="1">
    <source>
        <dbReference type="ARBA" id="ARBA00005662"/>
    </source>
</evidence>
<comment type="caution">
    <text evidence="5">The sequence shown here is derived from an EMBL/GenBank/DDBJ whole genome shotgun (WGS) entry which is preliminary data.</text>
</comment>
<feature type="region of interest" description="Disordered" evidence="2">
    <location>
        <begin position="53"/>
        <end position="155"/>
    </location>
</feature>
<dbReference type="SMART" id="SM00854">
    <property type="entry name" value="PGA_cap"/>
    <property type="match status" value="1"/>
</dbReference>
<dbReference type="InterPro" id="IPR019079">
    <property type="entry name" value="Capsule_synth_CapA"/>
</dbReference>
<evidence type="ECO:0000313" key="6">
    <source>
        <dbReference type="Proteomes" id="UP001589818"/>
    </source>
</evidence>
<dbReference type="InterPro" id="IPR029052">
    <property type="entry name" value="Metallo-depent_PP-like"/>
</dbReference>
<sequence length="472" mass="50512">MYVSRSETHQQVKKRKGRRMRRLLALNLTMLAIIGVLVVVWFVMGDNPAAPPGHANNGINAEGSKSPPGDEEGDTAHEPPSRTEDGNSAQNEPEQKPEQKPDPDPAPDSRPSPEPDPDKPSGVDPGTPGKDKDDKASGGSDQGDNGSGGVIPDPPVTGETIRLSFVGDILLAASVDKLMQAKGYDFPYVKALPFLKEPDLTAGNLETPITERGIPAADKKFVFKGSPKSLPALKEAGFDVISLANNHTLDQGVEGLLDTIGYLDEIGLPNMGGGSDDKEAFQPVILEAKGIKVAYVGVSRVLPVTEWKATKNRAGVAESYDSTQAKATIRSAKEQADLVIVMVHWGIERADNPDKNQKQLARDYIDAGADLVIGSHPHVLQGFEQYKGKWISYSLGNFIFNKTKLPKTDDTGVLDAVCTKEGSCSLKFNPMRAVSSQPAPLVGDEAKTLLAHLSKISLNASVDSEGNVRAKE</sequence>
<dbReference type="EMBL" id="JBHLVF010000031">
    <property type="protein sequence ID" value="MFC0393176.1"/>
    <property type="molecule type" value="Genomic_DNA"/>
</dbReference>
<feature type="compositionally biased region" description="Basic and acidic residues" evidence="2">
    <location>
        <begin position="93"/>
        <end position="103"/>
    </location>
</feature>
<evidence type="ECO:0000256" key="2">
    <source>
        <dbReference type="SAM" id="MobiDB-lite"/>
    </source>
</evidence>
<reference evidence="5 6" key="1">
    <citation type="submission" date="2024-09" db="EMBL/GenBank/DDBJ databases">
        <authorList>
            <person name="Sun Q."/>
            <person name="Mori K."/>
        </authorList>
    </citation>
    <scope>NUCLEOTIDE SEQUENCE [LARGE SCALE GENOMIC DNA]</scope>
    <source>
        <strain evidence="5 6">CCM 4839</strain>
    </source>
</reference>
<keyword evidence="6" id="KW-1185">Reference proteome</keyword>
<organism evidence="5 6">
    <name type="scientific">Paenibacillus mendelii</name>
    <dbReference type="NCBI Taxonomy" id="206163"/>
    <lineage>
        <taxon>Bacteria</taxon>
        <taxon>Bacillati</taxon>
        <taxon>Bacillota</taxon>
        <taxon>Bacilli</taxon>
        <taxon>Bacillales</taxon>
        <taxon>Paenibacillaceae</taxon>
        <taxon>Paenibacillus</taxon>
    </lineage>
</organism>
<feature type="compositionally biased region" description="Basic and acidic residues" evidence="2">
    <location>
        <begin position="74"/>
        <end position="85"/>
    </location>
</feature>
<dbReference type="SUPFAM" id="SSF56300">
    <property type="entry name" value="Metallo-dependent phosphatases"/>
    <property type="match status" value="1"/>
</dbReference>
<feature type="transmembrane region" description="Helical" evidence="3">
    <location>
        <begin position="23"/>
        <end position="44"/>
    </location>
</feature>
<evidence type="ECO:0000259" key="4">
    <source>
        <dbReference type="SMART" id="SM00854"/>
    </source>
</evidence>
<proteinExistence type="inferred from homology"/>
<keyword evidence="3" id="KW-0812">Transmembrane</keyword>
<dbReference type="Proteomes" id="UP001589818">
    <property type="component" value="Unassembled WGS sequence"/>
</dbReference>
<protein>
    <submittedName>
        <fullName evidence="5">CapA family protein</fullName>
    </submittedName>
</protein>
<dbReference type="PANTHER" id="PTHR33393">
    <property type="entry name" value="POLYGLUTAMINE SYNTHESIS ACCESSORY PROTEIN RV0574C-RELATED"/>
    <property type="match status" value="1"/>
</dbReference>
<accession>A0ABV6JBK3</accession>
<evidence type="ECO:0000256" key="3">
    <source>
        <dbReference type="SAM" id="Phobius"/>
    </source>
</evidence>
<keyword evidence="3" id="KW-1133">Transmembrane helix</keyword>
<feature type="compositionally biased region" description="Basic and acidic residues" evidence="2">
    <location>
        <begin position="111"/>
        <end position="121"/>
    </location>
</feature>
<gene>
    <name evidence="5" type="ORF">ACFFJ8_17570</name>
</gene>
<dbReference type="Pfam" id="PF09587">
    <property type="entry name" value="PGA_cap"/>
    <property type="match status" value="1"/>
</dbReference>
<keyword evidence="3" id="KW-0472">Membrane</keyword>
<dbReference type="CDD" id="cd07381">
    <property type="entry name" value="MPP_CapA"/>
    <property type="match status" value="1"/>
</dbReference>
<comment type="similarity">
    <text evidence="1">Belongs to the CapA family.</text>
</comment>
<dbReference type="Gene3D" id="3.60.21.10">
    <property type="match status" value="1"/>
</dbReference>
<dbReference type="PANTHER" id="PTHR33393:SF13">
    <property type="entry name" value="PGA BIOSYNTHESIS PROTEIN CAPA"/>
    <property type="match status" value="1"/>
</dbReference>
<evidence type="ECO:0000313" key="5">
    <source>
        <dbReference type="EMBL" id="MFC0393176.1"/>
    </source>
</evidence>